<dbReference type="Proteomes" id="UP000239997">
    <property type="component" value="Unassembled WGS sequence"/>
</dbReference>
<comment type="caution">
    <text evidence="1">The sequence shown here is derived from an EMBL/GenBank/DDBJ whole genome shotgun (WGS) entry which is preliminary data.</text>
</comment>
<keyword evidence="2" id="KW-1185">Reference proteome</keyword>
<protein>
    <submittedName>
        <fullName evidence="1">Uncharacterized protein</fullName>
    </submittedName>
</protein>
<dbReference type="EMBL" id="PVNA01000005">
    <property type="protein sequence ID" value="PRX12866.1"/>
    <property type="molecule type" value="Genomic_DNA"/>
</dbReference>
<reference evidence="1 2" key="1">
    <citation type="submission" date="2018-03" db="EMBL/GenBank/DDBJ databases">
        <title>Genomic Encyclopedia of Archaeal and Bacterial Type Strains, Phase II (KMG-II): from individual species to whole genera.</title>
        <authorList>
            <person name="Goeker M."/>
        </authorList>
    </citation>
    <scope>NUCLEOTIDE SEQUENCE [LARGE SCALE GENOMIC DNA]</scope>
    <source>
        <strain evidence="1 2">DSM 22727</strain>
    </source>
</reference>
<organism evidence="1 2">
    <name type="scientific">Nonlabens ulvanivorans</name>
    <name type="common">Persicivirga ulvanivorans</name>
    <dbReference type="NCBI Taxonomy" id="906888"/>
    <lineage>
        <taxon>Bacteria</taxon>
        <taxon>Pseudomonadati</taxon>
        <taxon>Bacteroidota</taxon>
        <taxon>Flavobacteriia</taxon>
        <taxon>Flavobacteriales</taxon>
        <taxon>Flavobacteriaceae</taxon>
        <taxon>Nonlabens</taxon>
    </lineage>
</organism>
<name>A0ABX5E2D3_NONUL</name>
<sequence>MRLAGGKKNNTGQEPANVIKDFHDLNKIKIEAFYLVHFKSNTKSRTINSKLGKQKSQQLKVTGIKAVGYFNFLISWILRQ</sequence>
<gene>
    <name evidence="1" type="ORF">LY02_02520</name>
</gene>
<proteinExistence type="predicted"/>
<evidence type="ECO:0000313" key="2">
    <source>
        <dbReference type="Proteomes" id="UP000239997"/>
    </source>
</evidence>
<accession>A0ABX5E2D3</accession>
<evidence type="ECO:0000313" key="1">
    <source>
        <dbReference type="EMBL" id="PRX12866.1"/>
    </source>
</evidence>